<keyword evidence="7" id="KW-1133">Transmembrane helix</keyword>
<evidence type="ECO:0000256" key="10">
    <source>
        <dbReference type="ARBA" id="ARBA00023180"/>
    </source>
</evidence>
<keyword evidence="2" id="KW-1003">Cell membrane</keyword>
<dbReference type="GO" id="GO:0050772">
    <property type="term" value="P:positive regulation of axonogenesis"/>
    <property type="evidence" value="ECO:0007669"/>
    <property type="project" value="TreeGrafter"/>
</dbReference>
<evidence type="ECO:0000256" key="6">
    <source>
        <dbReference type="ARBA" id="ARBA00022737"/>
    </source>
</evidence>
<dbReference type="SUPFAM" id="SSF103575">
    <property type="entry name" value="Plexin repeat"/>
    <property type="match status" value="1"/>
</dbReference>
<dbReference type="GeneTree" id="ENSGT01050000244850"/>
<evidence type="ECO:0000256" key="7">
    <source>
        <dbReference type="ARBA" id="ARBA00022989"/>
    </source>
</evidence>
<feature type="domain" description="Sema" evidence="12">
    <location>
        <begin position="1"/>
        <end position="197"/>
    </location>
</feature>
<evidence type="ECO:0000256" key="11">
    <source>
        <dbReference type="PROSITE-ProRule" id="PRU00352"/>
    </source>
</evidence>
<dbReference type="Pfam" id="PF01437">
    <property type="entry name" value="PSI"/>
    <property type="match status" value="1"/>
</dbReference>
<keyword evidence="5" id="KW-0732">Signal</keyword>
<dbReference type="SUPFAM" id="SSF101912">
    <property type="entry name" value="Sema domain"/>
    <property type="match status" value="1"/>
</dbReference>
<dbReference type="InterPro" id="IPR031148">
    <property type="entry name" value="Plexin"/>
</dbReference>
<dbReference type="HOGENOM" id="CLU_773764_0_0_1"/>
<dbReference type="GO" id="GO:0002116">
    <property type="term" value="C:semaphorin receptor complex"/>
    <property type="evidence" value="ECO:0007669"/>
    <property type="project" value="TreeGrafter"/>
</dbReference>
<organism evidence="13 14">
    <name type="scientific">Tetraodon nigroviridis</name>
    <name type="common">Spotted green pufferfish</name>
    <name type="synonym">Chelonodon nigroviridis</name>
    <dbReference type="NCBI Taxonomy" id="99883"/>
    <lineage>
        <taxon>Eukaryota</taxon>
        <taxon>Metazoa</taxon>
        <taxon>Chordata</taxon>
        <taxon>Craniata</taxon>
        <taxon>Vertebrata</taxon>
        <taxon>Euteleostomi</taxon>
        <taxon>Actinopterygii</taxon>
        <taxon>Neopterygii</taxon>
        <taxon>Teleostei</taxon>
        <taxon>Neoteleostei</taxon>
        <taxon>Acanthomorphata</taxon>
        <taxon>Eupercaria</taxon>
        <taxon>Tetraodontiformes</taxon>
        <taxon>Tetradontoidea</taxon>
        <taxon>Tetraodontidae</taxon>
        <taxon>Tetraodon</taxon>
    </lineage>
</organism>
<dbReference type="Pfam" id="PF01403">
    <property type="entry name" value="Sema"/>
    <property type="match status" value="1"/>
</dbReference>
<comment type="subcellular location">
    <subcellularLocation>
        <location evidence="1">Cell membrane</location>
        <topology evidence="1">Single-pass type I membrane protein</topology>
    </subcellularLocation>
</comment>
<comment type="caution">
    <text evidence="11">Lacks conserved residue(s) required for the propagation of feature annotation.</text>
</comment>
<dbReference type="GO" id="GO:0017154">
    <property type="term" value="F:semaphorin receptor activity"/>
    <property type="evidence" value="ECO:0007669"/>
    <property type="project" value="InterPro"/>
</dbReference>
<evidence type="ECO:0000256" key="9">
    <source>
        <dbReference type="ARBA" id="ARBA00023157"/>
    </source>
</evidence>
<dbReference type="PANTHER" id="PTHR22625">
    <property type="entry name" value="PLEXIN"/>
    <property type="match status" value="1"/>
</dbReference>
<dbReference type="PANTHER" id="PTHR22625:SF59">
    <property type="entry name" value="PLEXIN-B1 ISOFORM X1"/>
    <property type="match status" value="1"/>
</dbReference>
<reference evidence="13" key="3">
    <citation type="submission" date="2025-09" db="UniProtKB">
        <authorList>
            <consortium name="Ensembl"/>
        </authorList>
    </citation>
    <scope>IDENTIFICATION</scope>
</reference>
<dbReference type="Proteomes" id="UP000007303">
    <property type="component" value="Unassembled WGS sequence"/>
</dbReference>
<evidence type="ECO:0000256" key="3">
    <source>
        <dbReference type="ARBA" id="ARBA00022553"/>
    </source>
</evidence>
<dbReference type="InterPro" id="IPR002165">
    <property type="entry name" value="Plexin_repeat"/>
</dbReference>
<accession>H3CGA6</accession>
<dbReference type="GO" id="GO:0007411">
    <property type="term" value="P:axon guidance"/>
    <property type="evidence" value="ECO:0007669"/>
    <property type="project" value="UniProtKB-ARBA"/>
</dbReference>
<dbReference type="InterPro" id="IPR016201">
    <property type="entry name" value="PSI"/>
</dbReference>
<name>H3CGA6_TETNG</name>
<keyword evidence="6" id="KW-0677">Repeat</keyword>
<dbReference type="InterPro" id="IPR001627">
    <property type="entry name" value="Semap_dom"/>
</dbReference>
<evidence type="ECO:0000313" key="14">
    <source>
        <dbReference type="Proteomes" id="UP000007303"/>
    </source>
</evidence>
<sequence>MPLVKQVGQGAGSESDALLGVFSRNPSTTNNSLLDFSALCVYPLDELDRHFDSTRDLCYTNGGHLQGEGEVAYIEYEVKSSCANLPLNTIKAYPCGSDHTPSPMASRISQEAKAVLEMSSYHLTAVAVSVREGHSIVFLGDTKGNLHKVYLGQDGEAKVYANITIQLNSPINKDLLLDQNGRHIYIMTKNIVKKRPVAECEDHLDCQSCLSAKDPYCGWCVLQGRCCQRWECKQGSLQDQWLWSFKQTQQCLSIHHLSFYNISRGEKNNITISVKGLPSLGKGEAYSCFFQDTQTRATLTTTGVVCPTPDANSLPPIDYGDEFVVLTLSLRFMNVTVAETEFTFYNCTLVQQLSGHRP</sequence>
<keyword evidence="4" id="KW-0812">Transmembrane</keyword>
<evidence type="ECO:0000259" key="12">
    <source>
        <dbReference type="PROSITE" id="PS51004"/>
    </source>
</evidence>
<dbReference type="Ensembl" id="ENSTNIT00000007441.1">
    <property type="protein sequence ID" value="ENSTNIP00000007283.1"/>
    <property type="gene ID" value="ENSTNIG00000004632.1"/>
</dbReference>
<dbReference type="SMART" id="SM00423">
    <property type="entry name" value="PSI"/>
    <property type="match status" value="1"/>
</dbReference>
<dbReference type="InterPro" id="IPR041019">
    <property type="entry name" value="TIG1_plexin"/>
</dbReference>
<keyword evidence="8" id="KW-0472">Membrane</keyword>
<evidence type="ECO:0000313" key="13">
    <source>
        <dbReference type="Ensembl" id="ENSTNIP00000007283.1"/>
    </source>
</evidence>
<dbReference type="InParanoid" id="H3CGA6"/>
<dbReference type="FunFam" id="2.60.40.10:FF:000131">
    <property type="entry name" value="Plexin A2"/>
    <property type="match status" value="1"/>
</dbReference>
<evidence type="ECO:0000256" key="4">
    <source>
        <dbReference type="ARBA" id="ARBA00022692"/>
    </source>
</evidence>
<dbReference type="GO" id="GO:0048675">
    <property type="term" value="P:axon extension"/>
    <property type="evidence" value="ECO:0007669"/>
    <property type="project" value="TreeGrafter"/>
</dbReference>
<dbReference type="AlphaFoldDB" id="H3CGA6"/>
<dbReference type="STRING" id="99883.ENSTNIP00000007283"/>
<proteinExistence type="predicted"/>
<dbReference type="InterPro" id="IPR013783">
    <property type="entry name" value="Ig-like_fold"/>
</dbReference>
<dbReference type="Pfam" id="PF17960">
    <property type="entry name" value="TIG_plexin"/>
    <property type="match status" value="1"/>
</dbReference>
<dbReference type="GO" id="GO:0005886">
    <property type="term" value="C:plasma membrane"/>
    <property type="evidence" value="ECO:0007669"/>
    <property type="project" value="UniProtKB-SubCell"/>
</dbReference>
<reference evidence="14" key="1">
    <citation type="journal article" date="2004" name="Nature">
        <title>Genome duplication in the teleost fish Tetraodon nigroviridis reveals the early vertebrate proto-karyotype.</title>
        <authorList>
            <person name="Jaillon O."/>
            <person name="Aury J.-M."/>
            <person name="Brunet F."/>
            <person name="Petit J.-L."/>
            <person name="Stange-Thomann N."/>
            <person name="Mauceli E."/>
            <person name="Bouneau L."/>
            <person name="Fischer C."/>
            <person name="Ozouf-Costaz C."/>
            <person name="Bernot A."/>
            <person name="Nicaud S."/>
            <person name="Jaffe D."/>
            <person name="Fisher S."/>
            <person name="Lutfalla G."/>
            <person name="Dossat C."/>
            <person name="Segurens B."/>
            <person name="Dasilva C."/>
            <person name="Salanoubat M."/>
            <person name="Levy M."/>
            <person name="Boudet N."/>
            <person name="Castellano S."/>
            <person name="Anthouard V."/>
            <person name="Jubin C."/>
            <person name="Castelli V."/>
            <person name="Katinka M."/>
            <person name="Vacherie B."/>
            <person name="Biemont C."/>
            <person name="Skalli Z."/>
            <person name="Cattolico L."/>
            <person name="Poulain J."/>
            <person name="De Berardinis V."/>
            <person name="Cruaud C."/>
            <person name="Duprat S."/>
            <person name="Brottier P."/>
            <person name="Coutanceau J.-P."/>
            <person name="Gouzy J."/>
            <person name="Parra G."/>
            <person name="Lardier G."/>
            <person name="Chapple C."/>
            <person name="McKernan K.J."/>
            <person name="McEwan P."/>
            <person name="Bosak S."/>
            <person name="Kellis M."/>
            <person name="Volff J.-N."/>
            <person name="Guigo R."/>
            <person name="Zody M.C."/>
            <person name="Mesirov J."/>
            <person name="Lindblad-Toh K."/>
            <person name="Birren B."/>
            <person name="Nusbaum C."/>
            <person name="Kahn D."/>
            <person name="Robinson-Rechavi M."/>
            <person name="Laudet V."/>
            <person name="Schachter V."/>
            <person name="Quetier F."/>
            <person name="Saurin W."/>
            <person name="Scarpelli C."/>
            <person name="Wincker P."/>
            <person name="Lander E.S."/>
            <person name="Weissenbach J."/>
            <person name="Roest Crollius H."/>
        </authorList>
    </citation>
    <scope>NUCLEOTIDE SEQUENCE [LARGE SCALE GENOMIC DNA]</scope>
</reference>
<evidence type="ECO:0000256" key="1">
    <source>
        <dbReference type="ARBA" id="ARBA00004251"/>
    </source>
</evidence>
<evidence type="ECO:0000256" key="8">
    <source>
        <dbReference type="ARBA" id="ARBA00023136"/>
    </source>
</evidence>
<keyword evidence="9" id="KW-1015">Disulfide bond</keyword>
<dbReference type="InterPro" id="IPR015943">
    <property type="entry name" value="WD40/YVTN_repeat-like_dom_sf"/>
</dbReference>
<dbReference type="Gene3D" id="2.130.10.10">
    <property type="entry name" value="YVTN repeat-like/Quinoprotein amine dehydrogenase"/>
    <property type="match status" value="1"/>
</dbReference>
<dbReference type="GO" id="GO:0030334">
    <property type="term" value="P:regulation of cell migration"/>
    <property type="evidence" value="ECO:0007669"/>
    <property type="project" value="TreeGrafter"/>
</dbReference>
<dbReference type="PROSITE" id="PS51004">
    <property type="entry name" value="SEMA"/>
    <property type="match status" value="1"/>
</dbReference>
<dbReference type="Gene3D" id="2.60.40.10">
    <property type="entry name" value="Immunoglobulins"/>
    <property type="match status" value="1"/>
</dbReference>
<keyword evidence="14" id="KW-1185">Reference proteome</keyword>
<protein>
    <recommendedName>
        <fullName evidence="12">Sema domain-containing protein</fullName>
    </recommendedName>
</protein>
<evidence type="ECO:0000256" key="2">
    <source>
        <dbReference type="ARBA" id="ARBA00022475"/>
    </source>
</evidence>
<reference evidence="13" key="2">
    <citation type="submission" date="2025-08" db="UniProtKB">
        <authorList>
            <consortium name="Ensembl"/>
        </authorList>
    </citation>
    <scope>IDENTIFICATION</scope>
</reference>
<keyword evidence="3" id="KW-0597">Phosphoprotein</keyword>
<keyword evidence="10" id="KW-0325">Glycoprotein</keyword>
<dbReference type="GO" id="GO:0008360">
    <property type="term" value="P:regulation of cell shape"/>
    <property type="evidence" value="ECO:0007669"/>
    <property type="project" value="TreeGrafter"/>
</dbReference>
<dbReference type="InterPro" id="IPR036352">
    <property type="entry name" value="Semap_dom_sf"/>
</dbReference>
<evidence type="ECO:0000256" key="5">
    <source>
        <dbReference type="ARBA" id="ARBA00022729"/>
    </source>
</evidence>
<dbReference type="GO" id="GO:0007162">
    <property type="term" value="P:negative regulation of cell adhesion"/>
    <property type="evidence" value="ECO:0007669"/>
    <property type="project" value="TreeGrafter"/>
</dbReference>
<dbReference type="OMA" id="GRHIYIM"/>